<dbReference type="GO" id="GO:0005524">
    <property type="term" value="F:ATP binding"/>
    <property type="evidence" value="ECO:0007669"/>
    <property type="project" value="UniProtKB-KW"/>
</dbReference>
<keyword evidence="4 9" id="KW-0547">Nucleotide-binding</keyword>
<dbReference type="SUPFAM" id="SSF52402">
    <property type="entry name" value="Adenine nucleotide alpha hydrolases-like"/>
    <property type="match status" value="1"/>
</dbReference>
<name>Q8GGB6_PSEAI</name>
<dbReference type="GO" id="GO:0005829">
    <property type="term" value="C:cytosol"/>
    <property type="evidence" value="ECO:0007669"/>
    <property type="project" value="TreeGrafter"/>
</dbReference>
<dbReference type="PANTHER" id="PTHR43284">
    <property type="entry name" value="ASPARAGINE SYNTHETASE (GLUTAMINE-HYDROLYZING)"/>
    <property type="match status" value="1"/>
</dbReference>
<evidence type="ECO:0000256" key="2">
    <source>
        <dbReference type="ARBA" id="ARBA00005752"/>
    </source>
</evidence>
<keyword evidence="6 8" id="KW-0315">Glutamine amidotransferase</keyword>
<evidence type="ECO:0000313" key="13">
    <source>
        <dbReference type="EMBL" id="ABS32238.1"/>
    </source>
</evidence>
<dbReference type="CDD" id="cd00712">
    <property type="entry name" value="AsnB"/>
    <property type="match status" value="1"/>
</dbReference>
<reference evidence="12" key="1">
    <citation type="submission" date="2002-08" db="EMBL/GenBank/DDBJ databases">
        <authorList>
            <person name="Spencer D."/>
            <person name="Kas A."/>
            <person name="Smith E."/>
            <person name="Raymond C."/>
            <person name="Sims E."/>
            <person name="Hastings M."/>
            <person name="Burns J."/>
            <person name="Kaul R."/>
            <person name="Olson M."/>
        </authorList>
    </citation>
    <scope>NUCLEOTIDE SEQUENCE</scope>
</reference>
<comment type="similarity">
    <text evidence="2">Belongs to the asparagine synthetase family.</text>
</comment>
<proteinExistence type="inferred from homology"/>
<reference evidence="13" key="3">
    <citation type="submission" date="2007-06" db="EMBL/GenBank/DDBJ databases">
        <authorList>
            <person name="Lam J.S."/>
            <person name="King J.D."/>
            <person name="Tran V."/>
        </authorList>
    </citation>
    <scope>NUCLEOTIDE SEQUENCE</scope>
</reference>
<dbReference type="PATRIC" id="fig|287.1484.peg.5289"/>
<dbReference type="PROSITE" id="PS51278">
    <property type="entry name" value="GATASE_TYPE_2"/>
    <property type="match status" value="1"/>
</dbReference>
<sequence>MCGIAGFWNITGTLLGDNARVARQMAAAIHHRGPDESGIWYEAPRAPILVHARLAVLELSPAGSQPMHSDCGRYVLIYNGEIYNHLALRARLSEAGVTHSWRGGSDTETLLACFAQWGVESTLKLTVGMFALALWDRQEKTITLARDRMGEKPLYWGWQNGVLFFASELKALKEHPLFRGDIDRDALALFLRYGYVPAPYSIYKGIGKLRAGSYLVLSERSLNETCEPAAYWSANAAIEEALSNPFQGTDAEAVDLLESQLRTSISDQMVSDVPLGAFLSGGVDSSTVVALMQQQSSRPIRTFSIGFDEPGYDEAVYAKAVAEHIGTDHTELYVNSKDALDVIPSLPKIYCEPFGDSSQIPTLIVSGLARQQVTVALSGDGGDELFGGYNPYQFTPRVWRMLERFPHSMRRFASAFAQDLPLPDKLGKLRDVFASRTAEELFYRLNSHWRNHEYPVIGAKGHTALLDTPERWPRVDSFQHWMMAMDVQGYMPDDILVKVDRAAMANSLETRVPLIDHRVFELAWRMPLHMKIRNGKGKWLLREVLYRHVSRELIERPKKGFSVPVSDWLRGPLKEWAESLLDERRLQQEGYLDSRLIRRIWNDHLAGRRDHSRRLWSVLMFQAWLES</sequence>
<dbReference type="InterPro" id="IPR029055">
    <property type="entry name" value="Ntn_hydrolases_N"/>
</dbReference>
<gene>
    <name evidence="13" type="primary">wbpS</name>
</gene>
<comment type="pathway">
    <text evidence="1">Amino-acid biosynthesis; L-asparagine biosynthesis; L-asparagine from L-aspartate (L-Gln route): step 1/1.</text>
</comment>
<dbReference type="PIRSF" id="PIRSF001589">
    <property type="entry name" value="Asn_synthetase_glu-h"/>
    <property type="match status" value="1"/>
</dbReference>
<feature type="site" description="Important for beta-aspartyl-AMP intermediate formation" evidence="10">
    <location>
        <position position="380"/>
    </location>
</feature>
<dbReference type="InterPro" id="IPR033738">
    <property type="entry name" value="AsnB_N"/>
</dbReference>
<dbReference type="InterPro" id="IPR014729">
    <property type="entry name" value="Rossmann-like_a/b/a_fold"/>
</dbReference>
<feature type="binding site" evidence="9">
    <location>
        <begin position="378"/>
        <end position="379"/>
    </location>
    <ligand>
        <name>ATP</name>
        <dbReference type="ChEBI" id="CHEBI:30616"/>
    </ligand>
</feature>
<dbReference type="Pfam" id="PF00733">
    <property type="entry name" value="Asn_synthase"/>
    <property type="match status" value="1"/>
</dbReference>
<evidence type="ECO:0000256" key="7">
    <source>
        <dbReference type="ARBA" id="ARBA00048741"/>
    </source>
</evidence>
<accession>Q8GGB6</accession>
<evidence type="ECO:0000256" key="3">
    <source>
        <dbReference type="ARBA" id="ARBA00012737"/>
    </source>
</evidence>
<keyword evidence="5 9" id="KW-0067">ATP-binding</keyword>
<dbReference type="eggNOG" id="COG0367">
    <property type="taxonomic scope" value="Bacteria"/>
</dbReference>
<dbReference type="Gene3D" id="3.40.50.620">
    <property type="entry name" value="HUPs"/>
    <property type="match status" value="1"/>
</dbReference>
<evidence type="ECO:0000256" key="5">
    <source>
        <dbReference type="ARBA" id="ARBA00022840"/>
    </source>
</evidence>
<comment type="catalytic activity">
    <reaction evidence="7">
        <text>L-aspartate + L-glutamine + ATP + H2O = L-asparagine + L-glutamate + AMP + diphosphate + H(+)</text>
        <dbReference type="Rhea" id="RHEA:12228"/>
        <dbReference type="ChEBI" id="CHEBI:15377"/>
        <dbReference type="ChEBI" id="CHEBI:15378"/>
        <dbReference type="ChEBI" id="CHEBI:29985"/>
        <dbReference type="ChEBI" id="CHEBI:29991"/>
        <dbReference type="ChEBI" id="CHEBI:30616"/>
        <dbReference type="ChEBI" id="CHEBI:33019"/>
        <dbReference type="ChEBI" id="CHEBI:58048"/>
        <dbReference type="ChEBI" id="CHEBI:58359"/>
        <dbReference type="ChEBI" id="CHEBI:456215"/>
        <dbReference type="EC" id="6.3.5.4"/>
    </reaction>
</comment>
<keyword evidence="8" id="KW-0061">Asparagine biosynthesis</keyword>
<dbReference type="GO" id="GO:0004066">
    <property type="term" value="F:asparagine synthase (glutamine-hydrolyzing) activity"/>
    <property type="evidence" value="ECO:0007669"/>
    <property type="project" value="UniProtKB-EC"/>
</dbReference>
<evidence type="ECO:0000259" key="11">
    <source>
        <dbReference type="PROSITE" id="PS51278"/>
    </source>
</evidence>
<feature type="binding site" evidence="9">
    <location>
        <position position="106"/>
    </location>
    <ligand>
        <name>L-glutamine</name>
        <dbReference type="ChEBI" id="CHEBI:58359"/>
    </ligand>
</feature>
<dbReference type="InterPro" id="IPR051786">
    <property type="entry name" value="ASN_synthetase/amidase"/>
</dbReference>
<evidence type="ECO:0000256" key="6">
    <source>
        <dbReference type="ARBA" id="ARBA00022962"/>
    </source>
</evidence>
<evidence type="ECO:0000256" key="1">
    <source>
        <dbReference type="ARBA" id="ARBA00005187"/>
    </source>
</evidence>
<dbReference type="SUPFAM" id="SSF56235">
    <property type="entry name" value="N-terminal nucleophile aminohydrolases (Ntn hydrolases)"/>
    <property type="match status" value="1"/>
</dbReference>
<dbReference type="Pfam" id="PF13522">
    <property type="entry name" value="GATase_6"/>
    <property type="match status" value="1"/>
</dbReference>
<dbReference type="CDD" id="cd01991">
    <property type="entry name" value="Asn_synthase_B_C"/>
    <property type="match status" value="1"/>
</dbReference>
<evidence type="ECO:0000313" key="12">
    <source>
        <dbReference type="EMBL" id="AAO17418.1"/>
    </source>
</evidence>
<feature type="active site" description="For GATase activity" evidence="8">
    <location>
        <position position="2"/>
    </location>
</feature>
<dbReference type="AlphaFoldDB" id="Q8GGB6"/>
<dbReference type="PANTHER" id="PTHR43284:SF1">
    <property type="entry name" value="ASPARAGINE SYNTHETASE"/>
    <property type="match status" value="1"/>
</dbReference>
<evidence type="ECO:0000256" key="9">
    <source>
        <dbReference type="PIRSR" id="PIRSR001589-2"/>
    </source>
</evidence>
<dbReference type="GO" id="GO:0006529">
    <property type="term" value="P:asparagine biosynthetic process"/>
    <property type="evidence" value="ECO:0007669"/>
    <property type="project" value="UniProtKB-KW"/>
</dbReference>
<dbReference type="EMBL" id="EU008929">
    <property type="protein sequence ID" value="ABS32238.1"/>
    <property type="molecule type" value="Genomic_DNA"/>
</dbReference>
<evidence type="ECO:0000256" key="4">
    <source>
        <dbReference type="ARBA" id="ARBA00022741"/>
    </source>
</evidence>
<reference evidence="12" key="2">
    <citation type="journal article" date="2003" name="J. Bacteriol.">
        <title>Whole-genome sequence variation among multiple isolates of Pseudomonas aeruginosa.</title>
        <authorList>
            <person name="Spencer D.H."/>
            <person name="Kas A."/>
            <person name="Smith E.E."/>
            <person name="Raymond C.K."/>
            <person name="Sims E.H."/>
            <person name="Hastings M."/>
            <person name="Burns J.L."/>
            <person name="Kaul R."/>
            <person name="Olson M.V."/>
        </authorList>
    </citation>
    <scope>NUCLEOTIDE SEQUENCE</scope>
</reference>
<dbReference type="InterPro" id="IPR006426">
    <property type="entry name" value="Asn_synth_AEB"/>
</dbReference>
<dbReference type="Gene3D" id="3.60.20.10">
    <property type="entry name" value="Glutamine Phosphoribosylpyrophosphate, subunit 1, domain 1"/>
    <property type="match status" value="1"/>
</dbReference>
<dbReference type="EMBL" id="AF540991">
    <property type="protein sequence ID" value="AAO17418.1"/>
    <property type="molecule type" value="Genomic_DNA"/>
</dbReference>
<evidence type="ECO:0000256" key="8">
    <source>
        <dbReference type="PIRSR" id="PIRSR001589-1"/>
    </source>
</evidence>
<evidence type="ECO:0000256" key="10">
    <source>
        <dbReference type="PIRSR" id="PIRSR001589-3"/>
    </source>
</evidence>
<feature type="domain" description="Glutamine amidotransferase type-2" evidence="11">
    <location>
        <begin position="2"/>
        <end position="220"/>
    </location>
</feature>
<dbReference type="NCBIfam" id="TIGR01536">
    <property type="entry name" value="asn_synth_AEB"/>
    <property type="match status" value="1"/>
</dbReference>
<feature type="binding site" evidence="9">
    <location>
        <position position="305"/>
    </location>
    <ligand>
        <name>ATP</name>
        <dbReference type="ChEBI" id="CHEBI:30616"/>
    </ligand>
</feature>
<dbReference type="EC" id="6.3.5.4" evidence="3"/>
<dbReference type="InterPro" id="IPR017932">
    <property type="entry name" value="GATase_2_dom"/>
</dbReference>
<dbReference type="RefSeq" id="WP_023082221.1">
    <property type="nucleotide sequence ID" value="NZ_CAADKB010000230.1"/>
</dbReference>
<protein>
    <recommendedName>
        <fullName evidence="3">asparagine synthase (glutamine-hydrolyzing)</fullName>
        <ecNumber evidence="3">6.3.5.4</ecNumber>
    </recommendedName>
</protein>
<dbReference type="InterPro" id="IPR001962">
    <property type="entry name" value="Asn_synthase"/>
</dbReference>
<organism evidence="12">
    <name type="scientific">Pseudomonas aeruginosa</name>
    <dbReference type="NCBI Taxonomy" id="287"/>
    <lineage>
        <taxon>Bacteria</taxon>
        <taxon>Pseudomonadati</taxon>
        <taxon>Pseudomonadota</taxon>
        <taxon>Gammaproteobacteria</taxon>
        <taxon>Pseudomonadales</taxon>
        <taxon>Pseudomonadaceae</taxon>
        <taxon>Pseudomonas</taxon>
    </lineage>
</organism>
<keyword evidence="8" id="KW-0028">Amino-acid biosynthesis</keyword>